<organism evidence="1 2">
    <name type="scientific">Chryseobacterium potabilaquae</name>
    <dbReference type="NCBI Taxonomy" id="2675057"/>
    <lineage>
        <taxon>Bacteria</taxon>
        <taxon>Pseudomonadati</taxon>
        <taxon>Bacteroidota</taxon>
        <taxon>Flavobacteriia</taxon>
        <taxon>Flavobacteriales</taxon>
        <taxon>Weeksellaceae</taxon>
        <taxon>Chryseobacterium group</taxon>
        <taxon>Chryseobacterium</taxon>
    </lineage>
</organism>
<accession>A0A6N4XDN3</accession>
<protein>
    <recommendedName>
        <fullName evidence="3">HTH cro/C1-type domain-containing protein</fullName>
    </recommendedName>
</protein>
<proteinExistence type="predicted"/>
<gene>
    <name evidence="1" type="ORF">CHRY9293_02786</name>
</gene>
<keyword evidence="2" id="KW-1185">Reference proteome</keyword>
<sequence>MNKNRLQNVNELSGVSKRLLYVLEKKDVSGYKLEKDNSGIKQSQISHIKSGRNQPSPDVIDSFLKYFPEINKIWFLTGEGRMENNTTKIKGNNNLNNTGNIGGDILNDSNSQSNCLTESIKTLKKIIEEKEELLKAKDEIINSKDEIINSKDEIINLLKEQLKK</sequence>
<evidence type="ECO:0000313" key="2">
    <source>
        <dbReference type="Proteomes" id="UP000445144"/>
    </source>
</evidence>
<dbReference type="CDD" id="cd00093">
    <property type="entry name" value="HTH_XRE"/>
    <property type="match status" value="1"/>
</dbReference>
<dbReference type="InterPro" id="IPR001387">
    <property type="entry name" value="Cro/C1-type_HTH"/>
</dbReference>
<reference evidence="1 2" key="1">
    <citation type="submission" date="2020-01" db="EMBL/GenBank/DDBJ databases">
        <authorList>
            <person name="Rodrigo-Torres L."/>
            <person name="Arahal R. D."/>
            <person name="Lucena T."/>
        </authorList>
    </citation>
    <scope>NUCLEOTIDE SEQUENCE [LARGE SCALE GENOMIC DNA]</scope>
    <source>
        <strain evidence="1 2">CECT 9293</strain>
    </source>
</reference>
<dbReference type="EMBL" id="CACVBR010000030">
    <property type="protein sequence ID" value="CAA7196711.1"/>
    <property type="molecule type" value="Genomic_DNA"/>
</dbReference>
<evidence type="ECO:0000313" key="1">
    <source>
        <dbReference type="EMBL" id="CAA7196711.1"/>
    </source>
</evidence>
<name>A0A6N4XDN3_9FLAO</name>
<dbReference type="RefSeq" id="WP_162033486.1">
    <property type="nucleotide sequence ID" value="NZ_CACVBR010000030.1"/>
</dbReference>
<evidence type="ECO:0008006" key="3">
    <source>
        <dbReference type="Google" id="ProtNLM"/>
    </source>
</evidence>
<dbReference type="AlphaFoldDB" id="A0A6N4XDN3"/>
<dbReference type="Proteomes" id="UP000445144">
    <property type="component" value="Unassembled WGS sequence"/>
</dbReference>